<dbReference type="InterPro" id="IPR010982">
    <property type="entry name" value="Lambda_DNA-bd_dom_sf"/>
</dbReference>
<dbReference type="Gene3D" id="1.10.260.40">
    <property type="entry name" value="lambda repressor-like DNA-binding domains"/>
    <property type="match status" value="1"/>
</dbReference>
<evidence type="ECO:0008006" key="2">
    <source>
        <dbReference type="Google" id="ProtNLM"/>
    </source>
</evidence>
<accession>A0A383AJE9</accession>
<reference evidence="1" key="1">
    <citation type="submission" date="2018-05" db="EMBL/GenBank/DDBJ databases">
        <authorList>
            <person name="Lanie J.A."/>
            <person name="Ng W.-L."/>
            <person name="Kazmierczak K.M."/>
            <person name="Andrzejewski T.M."/>
            <person name="Davidsen T.M."/>
            <person name="Wayne K.J."/>
            <person name="Tettelin H."/>
            <person name="Glass J.I."/>
            <person name="Rusch D."/>
            <person name="Podicherti R."/>
            <person name="Tsui H.-C.T."/>
            <person name="Winkler M.E."/>
        </authorList>
    </citation>
    <scope>NUCLEOTIDE SEQUENCE</scope>
</reference>
<sequence length="92" mass="10774">MTQSSDQNILEEVRQVYKQKEIAAYLQVDERTVRRWCKGEGPYRQSDLRMLELLRDNPGQLAIPVRREFKFIDLFAGIGGFRFALEKHGGRC</sequence>
<dbReference type="EMBL" id="UINC01192651">
    <property type="protein sequence ID" value="SVE07902.1"/>
    <property type="molecule type" value="Genomic_DNA"/>
</dbReference>
<name>A0A383AJE9_9ZZZZ</name>
<organism evidence="1">
    <name type="scientific">marine metagenome</name>
    <dbReference type="NCBI Taxonomy" id="408172"/>
    <lineage>
        <taxon>unclassified sequences</taxon>
        <taxon>metagenomes</taxon>
        <taxon>ecological metagenomes</taxon>
    </lineage>
</organism>
<protein>
    <recommendedName>
        <fullName evidence="2">DNA (cytosine-5-)-methyltransferase</fullName>
    </recommendedName>
</protein>
<dbReference type="GO" id="GO:0003677">
    <property type="term" value="F:DNA binding"/>
    <property type="evidence" value="ECO:0007669"/>
    <property type="project" value="InterPro"/>
</dbReference>
<dbReference type="AlphaFoldDB" id="A0A383AJE9"/>
<feature type="non-terminal residue" evidence="1">
    <location>
        <position position="92"/>
    </location>
</feature>
<evidence type="ECO:0000313" key="1">
    <source>
        <dbReference type="EMBL" id="SVE07902.1"/>
    </source>
</evidence>
<proteinExistence type="predicted"/>
<gene>
    <name evidence="1" type="ORF">METZ01_LOCUS460756</name>
</gene>